<keyword evidence="1" id="KW-0472">Membrane</keyword>
<sequence length="144" mass="16355">MEKAKTPWHFWVVGLLTLAWNAFGANDYTQTQLRNMEYLEGMGYPPEGIAYLDQFPAWAEAGWALGVWGALLGSLLLLFRSRFALWAYAVSILGIAMTTAYEAGADMPAELAEMQPAWFPILLWGLALFQLWYAWSMRRKGVLR</sequence>
<evidence type="ECO:0008006" key="4">
    <source>
        <dbReference type="Google" id="ProtNLM"/>
    </source>
</evidence>
<feature type="transmembrane region" description="Helical" evidence="1">
    <location>
        <begin position="61"/>
        <end position="79"/>
    </location>
</feature>
<gene>
    <name evidence="2" type="ORF">K3148_02440</name>
</gene>
<feature type="transmembrane region" description="Helical" evidence="1">
    <location>
        <begin position="117"/>
        <end position="135"/>
    </location>
</feature>
<organism evidence="2 3">
    <name type="scientific">Qipengyuania aurantiaca</name>
    <dbReference type="NCBI Taxonomy" id="2867233"/>
    <lineage>
        <taxon>Bacteria</taxon>
        <taxon>Pseudomonadati</taxon>
        <taxon>Pseudomonadota</taxon>
        <taxon>Alphaproteobacteria</taxon>
        <taxon>Sphingomonadales</taxon>
        <taxon>Erythrobacteraceae</taxon>
        <taxon>Qipengyuania</taxon>
    </lineage>
</organism>
<evidence type="ECO:0000313" key="3">
    <source>
        <dbReference type="Proteomes" id="UP000824281"/>
    </source>
</evidence>
<keyword evidence="3" id="KW-1185">Reference proteome</keyword>
<keyword evidence="1" id="KW-1133">Transmembrane helix</keyword>
<evidence type="ECO:0000256" key="1">
    <source>
        <dbReference type="SAM" id="Phobius"/>
    </source>
</evidence>
<evidence type="ECO:0000313" key="2">
    <source>
        <dbReference type="EMBL" id="QZD90282.1"/>
    </source>
</evidence>
<name>A0ABX8ZMR7_9SPHN</name>
<dbReference type="Proteomes" id="UP000824281">
    <property type="component" value="Chromosome"/>
</dbReference>
<reference evidence="2 3" key="1">
    <citation type="submission" date="2021-08" db="EMBL/GenBank/DDBJ databases">
        <title>Comparative Genomics Analysis of the Genus Qipengyuania Reveals Extensive Genetic Diversity and Metabolic Versatility, Including the Description of Fifteen Novel Species.</title>
        <authorList>
            <person name="Liu Y."/>
        </authorList>
    </citation>
    <scope>NUCLEOTIDE SEQUENCE [LARGE SCALE GENOMIC DNA]</scope>
    <source>
        <strain evidence="2 3">1NDH13</strain>
    </source>
</reference>
<keyword evidence="1" id="KW-0812">Transmembrane</keyword>
<proteinExistence type="predicted"/>
<feature type="transmembrane region" description="Helical" evidence="1">
    <location>
        <begin position="86"/>
        <end position="105"/>
    </location>
</feature>
<dbReference type="EMBL" id="CP081295">
    <property type="protein sequence ID" value="QZD90282.1"/>
    <property type="molecule type" value="Genomic_DNA"/>
</dbReference>
<dbReference type="RefSeq" id="WP_221425755.1">
    <property type="nucleotide sequence ID" value="NZ_CP081295.1"/>
</dbReference>
<accession>A0ABX8ZMR7</accession>
<protein>
    <recommendedName>
        <fullName evidence="4">DoxX family protein</fullName>
    </recommendedName>
</protein>